<dbReference type="InterPro" id="IPR011009">
    <property type="entry name" value="Kinase-like_dom_sf"/>
</dbReference>
<reference evidence="3" key="3">
    <citation type="journal article" date="2010" name="Genome Res.">
        <title>Population genomic sequencing of Coccidioides fungi reveals recent hybridization and transposon control.</title>
        <authorList>
            <person name="Neafsey D.E."/>
            <person name="Barker B.M."/>
            <person name="Sharpton T.J."/>
            <person name="Stajich J.E."/>
            <person name="Park D.J."/>
            <person name="Whiston E."/>
            <person name="Hung C.-Y."/>
            <person name="McMahan C."/>
            <person name="White J."/>
            <person name="Sykes S."/>
            <person name="Heiman D."/>
            <person name="Young S."/>
            <person name="Zeng Q."/>
            <person name="Abouelleil A."/>
            <person name="Aftuck L."/>
            <person name="Bessette D."/>
            <person name="Brown A."/>
            <person name="FitzGerald M."/>
            <person name="Lui A."/>
            <person name="Macdonald J.P."/>
            <person name="Priest M."/>
            <person name="Orbach M.J."/>
            <person name="Galgiani J.N."/>
            <person name="Kirkland T.N."/>
            <person name="Cole G.T."/>
            <person name="Birren B.W."/>
            <person name="Henn M.R."/>
            <person name="Taylor J.W."/>
            <person name="Rounsley S.D."/>
        </authorList>
    </citation>
    <scope>NUCLEOTIDE SEQUENCE [LARGE SCALE GENOMIC DNA]</scope>
    <source>
        <strain evidence="3">RMSCC 3488</strain>
    </source>
</reference>
<dbReference type="VEuPathDB" id="FungiDB:CPAG_05914"/>
<name>A0A0J6FL82_COCPO</name>
<evidence type="ECO:0000259" key="1">
    <source>
        <dbReference type="Pfam" id="PF01636"/>
    </source>
</evidence>
<accession>A0A0J6FL82</accession>
<dbReference type="InterPro" id="IPR002575">
    <property type="entry name" value="Aminoglycoside_PTrfase"/>
</dbReference>
<evidence type="ECO:0000313" key="3">
    <source>
        <dbReference type="Proteomes" id="UP000054567"/>
    </source>
</evidence>
<reference evidence="2 3" key="1">
    <citation type="submission" date="2007-06" db="EMBL/GenBank/DDBJ databases">
        <title>The Genome Sequence of Coccidioides posadasii RMSCC_3488.</title>
        <authorList>
            <consortium name="Coccidioides Genome Resources Consortium"/>
            <consortium name="The Broad Institute Genome Sequencing Platform"/>
            <person name="Henn M.R."/>
            <person name="Sykes S."/>
            <person name="Young S."/>
            <person name="Jaffe D."/>
            <person name="Berlin A."/>
            <person name="Alvarez P."/>
            <person name="Butler J."/>
            <person name="Gnerre S."/>
            <person name="Grabherr M."/>
            <person name="Mauceli E."/>
            <person name="Brockman W."/>
            <person name="Kodira C."/>
            <person name="Alvarado L."/>
            <person name="Zeng Q."/>
            <person name="Crawford M."/>
            <person name="Antoine C."/>
            <person name="Devon K."/>
            <person name="Galgiani J."/>
            <person name="Orsborn K."/>
            <person name="Lewis M.L."/>
            <person name="Nusbaum C."/>
            <person name="Galagan J."/>
            <person name="Birren B."/>
        </authorList>
    </citation>
    <scope>NUCLEOTIDE SEQUENCE [LARGE SCALE GENOMIC DNA]</scope>
    <source>
        <strain evidence="2 3">RMSCC 3488</strain>
    </source>
</reference>
<proteinExistence type="predicted"/>
<dbReference type="EMBL" id="DS268111">
    <property type="protein sequence ID" value="KMM69599.1"/>
    <property type="molecule type" value="Genomic_DNA"/>
</dbReference>
<dbReference type="AlphaFoldDB" id="A0A0J6FL82"/>
<dbReference type="Proteomes" id="UP000054567">
    <property type="component" value="Unassembled WGS sequence"/>
</dbReference>
<dbReference type="Pfam" id="PF01636">
    <property type="entry name" value="APH"/>
    <property type="match status" value="1"/>
</dbReference>
<organism evidence="2 3">
    <name type="scientific">Coccidioides posadasii RMSCC 3488</name>
    <dbReference type="NCBI Taxonomy" id="454284"/>
    <lineage>
        <taxon>Eukaryota</taxon>
        <taxon>Fungi</taxon>
        <taxon>Dikarya</taxon>
        <taxon>Ascomycota</taxon>
        <taxon>Pezizomycotina</taxon>
        <taxon>Eurotiomycetes</taxon>
        <taxon>Eurotiomycetidae</taxon>
        <taxon>Onygenales</taxon>
        <taxon>Onygenaceae</taxon>
        <taxon>Coccidioides</taxon>
    </lineage>
</organism>
<sequence length="156" mass="18009">MDHSISEAKFNECQLKFVPTHRDLFPWNILIKDGKITGIVDWEHSGFYPDYVEYRLATYTPYSQLRIPGLERRESFLEVPRSPEDEIMPVIGRKLCFPVDLSLLSARTRLSSGRLFANSQLQQAGVVQDLPDCQMQDFYHSAGFVHRPKVQLRPAP</sequence>
<dbReference type="Gene3D" id="3.90.1200.10">
    <property type="match status" value="1"/>
</dbReference>
<protein>
    <recommendedName>
        <fullName evidence="1">Aminoglycoside phosphotransferase domain-containing protein</fullName>
    </recommendedName>
</protein>
<feature type="domain" description="Aminoglycoside phosphotransferase" evidence="1">
    <location>
        <begin position="15"/>
        <end position="48"/>
    </location>
</feature>
<gene>
    <name evidence="2" type="ORF">CPAG_05914</name>
</gene>
<reference evidence="3" key="2">
    <citation type="journal article" date="2009" name="Genome Res.">
        <title>Comparative genomic analyses of the human fungal pathogens Coccidioides and their relatives.</title>
        <authorList>
            <person name="Sharpton T.J."/>
            <person name="Stajich J.E."/>
            <person name="Rounsley S.D."/>
            <person name="Gardner M.J."/>
            <person name="Wortman J.R."/>
            <person name="Jordar V.S."/>
            <person name="Maiti R."/>
            <person name="Kodira C.D."/>
            <person name="Neafsey D.E."/>
            <person name="Zeng Q."/>
            <person name="Hung C.-Y."/>
            <person name="McMahan C."/>
            <person name="Muszewska A."/>
            <person name="Grynberg M."/>
            <person name="Mandel M.A."/>
            <person name="Kellner E.M."/>
            <person name="Barker B.M."/>
            <person name="Galgiani J.N."/>
            <person name="Orbach M.J."/>
            <person name="Kirkland T.N."/>
            <person name="Cole G.T."/>
            <person name="Henn M.R."/>
            <person name="Birren B.W."/>
            <person name="Taylor J.W."/>
        </authorList>
    </citation>
    <scope>NUCLEOTIDE SEQUENCE [LARGE SCALE GENOMIC DNA]</scope>
    <source>
        <strain evidence="3">RMSCC 3488</strain>
    </source>
</reference>
<dbReference type="SUPFAM" id="SSF56112">
    <property type="entry name" value="Protein kinase-like (PK-like)"/>
    <property type="match status" value="1"/>
</dbReference>
<evidence type="ECO:0000313" key="2">
    <source>
        <dbReference type="EMBL" id="KMM69599.1"/>
    </source>
</evidence>